<dbReference type="STRING" id="1076935.U4L015"/>
<feature type="compositionally biased region" description="Polar residues" evidence="1">
    <location>
        <begin position="40"/>
        <end position="54"/>
    </location>
</feature>
<feature type="region of interest" description="Disordered" evidence="1">
    <location>
        <begin position="167"/>
        <end position="306"/>
    </location>
</feature>
<dbReference type="EMBL" id="HF935245">
    <property type="protein sequence ID" value="CCX05319.1"/>
    <property type="molecule type" value="Genomic_DNA"/>
</dbReference>
<sequence length="363" mass="38636">MVDYAHASYFPRRQQGPPPNISINPHLTPHDPYGPLSAASAYSQHSQRRPTSGVFQAPSYDTYYGSNATYNNYTTQPYYATPMQKQRTSSSSTNTTGGSSSGSTQLRRSGSTNTQASIAPPATSYVAALRRQKATVWCEKAQPEDPRLVATQKAAKLKAAMEVMGSSTNKVRGSGHGLGSGSSSTTSLRGAVRGHHKLGKNGHSSSSAGIGTNSLVTGLPPRLSATEATGDSDEEDDLYMTSHRRSGSGSGRSSLNSNHRSSRVYPSAHRNSSASDIQRRTSNRSNASSGRSINASNIEMVSSKPPAHVLAEPRAAERTFFNHQKLPPPSDPRAALKRSGSVDEGEARTMTMSGLRLVVANPD</sequence>
<evidence type="ECO:0000256" key="1">
    <source>
        <dbReference type="SAM" id="MobiDB-lite"/>
    </source>
</evidence>
<feature type="region of interest" description="Disordered" evidence="1">
    <location>
        <begin position="82"/>
        <end position="118"/>
    </location>
</feature>
<dbReference type="Proteomes" id="UP000018144">
    <property type="component" value="Unassembled WGS sequence"/>
</dbReference>
<feature type="compositionally biased region" description="Low complexity" evidence="1">
    <location>
        <begin position="181"/>
        <end position="190"/>
    </location>
</feature>
<evidence type="ECO:0000313" key="3">
    <source>
        <dbReference type="Proteomes" id="UP000018144"/>
    </source>
</evidence>
<name>U4L015_PYROM</name>
<dbReference type="OrthoDB" id="5385072at2759"/>
<reference evidence="2 3" key="1">
    <citation type="journal article" date="2013" name="PLoS Genet.">
        <title>The genome and development-dependent transcriptomes of Pyronema confluens: a window into fungal evolution.</title>
        <authorList>
            <person name="Traeger S."/>
            <person name="Altegoer F."/>
            <person name="Freitag M."/>
            <person name="Gabaldon T."/>
            <person name="Kempken F."/>
            <person name="Kumar A."/>
            <person name="Marcet-Houben M."/>
            <person name="Poggeler S."/>
            <person name="Stajich J.E."/>
            <person name="Nowrousian M."/>
        </authorList>
    </citation>
    <scope>NUCLEOTIDE SEQUENCE [LARGE SCALE GENOMIC DNA]</scope>
    <source>
        <strain evidence="3">CBS 100304</strain>
        <tissue evidence="2">Vegetative mycelium</tissue>
    </source>
</reference>
<evidence type="ECO:0000313" key="2">
    <source>
        <dbReference type="EMBL" id="CCX05319.1"/>
    </source>
</evidence>
<feature type="compositionally biased region" description="Low complexity" evidence="1">
    <location>
        <begin position="87"/>
        <end position="112"/>
    </location>
</feature>
<feature type="compositionally biased region" description="Polar residues" evidence="1">
    <location>
        <begin position="202"/>
        <end position="216"/>
    </location>
</feature>
<feature type="region of interest" description="Disordered" evidence="1">
    <location>
        <begin position="319"/>
        <end position="348"/>
    </location>
</feature>
<protein>
    <submittedName>
        <fullName evidence="2">Uncharacterized protein</fullName>
    </submittedName>
</protein>
<accession>U4L015</accession>
<feature type="compositionally biased region" description="Polar residues" evidence="1">
    <location>
        <begin position="283"/>
        <end position="300"/>
    </location>
</feature>
<proteinExistence type="predicted"/>
<dbReference type="AlphaFoldDB" id="U4L015"/>
<feature type="region of interest" description="Disordered" evidence="1">
    <location>
        <begin position="1"/>
        <end position="54"/>
    </location>
</feature>
<gene>
    <name evidence="2" type="ORF">PCON_04906</name>
</gene>
<organism evidence="2 3">
    <name type="scientific">Pyronema omphalodes (strain CBS 100304)</name>
    <name type="common">Pyronema confluens</name>
    <dbReference type="NCBI Taxonomy" id="1076935"/>
    <lineage>
        <taxon>Eukaryota</taxon>
        <taxon>Fungi</taxon>
        <taxon>Dikarya</taxon>
        <taxon>Ascomycota</taxon>
        <taxon>Pezizomycotina</taxon>
        <taxon>Pezizomycetes</taxon>
        <taxon>Pezizales</taxon>
        <taxon>Pyronemataceae</taxon>
        <taxon>Pyronema</taxon>
    </lineage>
</organism>
<keyword evidence="3" id="KW-1185">Reference proteome</keyword>
<dbReference type="eggNOG" id="ENOG502S7WN">
    <property type="taxonomic scope" value="Eukaryota"/>
</dbReference>